<dbReference type="Pfam" id="PF00566">
    <property type="entry name" value="RabGAP-TBC"/>
    <property type="match status" value="1"/>
</dbReference>
<feature type="compositionally biased region" description="Polar residues" evidence="1">
    <location>
        <begin position="309"/>
        <end position="319"/>
    </location>
</feature>
<dbReference type="AlphaFoldDB" id="A0AAE0WWC1"/>
<dbReference type="Gene3D" id="1.10.472.80">
    <property type="entry name" value="Ypt/Rab-GAP domain of gyp1p, domain 3"/>
    <property type="match status" value="1"/>
</dbReference>
<protein>
    <recommendedName>
        <fullName evidence="2">Rab-GAP TBC domain-containing protein</fullName>
    </recommendedName>
</protein>
<dbReference type="EMBL" id="JAUTXT010000002">
    <property type="protein sequence ID" value="KAK3679144.1"/>
    <property type="molecule type" value="Genomic_DNA"/>
</dbReference>
<dbReference type="GO" id="GO:0031267">
    <property type="term" value="F:small GTPase binding"/>
    <property type="evidence" value="ECO:0007669"/>
    <property type="project" value="TreeGrafter"/>
</dbReference>
<dbReference type="PANTHER" id="PTHR47219:SF20">
    <property type="entry name" value="TBC1 DOMAIN FAMILY MEMBER 2B"/>
    <property type="match status" value="1"/>
</dbReference>
<gene>
    <name evidence="3" type="ORF">LTR78_000705</name>
</gene>
<dbReference type="PROSITE" id="PS50086">
    <property type="entry name" value="TBC_RABGAP"/>
    <property type="match status" value="1"/>
</dbReference>
<evidence type="ECO:0000259" key="2">
    <source>
        <dbReference type="PROSITE" id="PS50086"/>
    </source>
</evidence>
<dbReference type="InterPro" id="IPR000195">
    <property type="entry name" value="Rab-GAP-TBC_dom"/>
</dbReference>
<dbReference type="Proteomes" id="UP001274830">
    <property type="component" value="Unassembled WGS sequence"/>
</dbReference>
<keyword evidence="4" id="KW-1185">Reference proteome</keyword>
<evidence type="ECO:0000313" key="3">
    <source>
        <dbReference type="EMBL" id="KAK3679144.1"/>
    </source>
</evidence>
<dbReference type="Gene3D" id="1.10.8.270">
    <property type="entry name" value="putative rabgap domain of human tbc1 domain family member 14 like domains"/>
    <property type="match status" value="1"/>
</dbReference>
<sequence length="856" mass="95029">MNTPQQYQRPAGPLPEPHLPLRKASAQRLQQRHAPTPIFAHSHHQVRGFNPAPVQPLPHIDAVSASSEHAFAGRDVRRPSKLPLGSLVLRQGQDLHHLPSRDSDTSSSGPSRELARPPSSPLLPPPMSPGQRSTKSLRSSRSLGEGLKGIRQRISSGKSIRTNGRATPDSIPTPPSLPDGEPRQSFRSALTSHSSYMNSSSINTDLSSLRDADSSTSDFVHVYPEWPATEEGRGSMTVDDAIGMYVDGFESAKESMDTTRKQSLQVDRLPTKRSMDLHGKRSLQIDRPVSQPSKVENTKRPNLSHRRSQSASLLNQWTNPGLKVPQPESRPSSASIIDGTALPPEPSAQPTTGPALHSVVPRDRYGFKKASPYITVDQYDAWDAVYSKHIERRTKKWQILMQSYGLTVDRPLRFPPKSDKIKRYVRKGIPPEMRGAAWFWYAGGPGRLVKEPGLYANLLQQVEDGQLSDNDREHIERDLNRTFPDNIRFKPDVASMADLQAGAGVGRRNNTPAEPEVSMVRSLRRVLQAFAVHNPGIGYCQSLNFIAGLLLLFLDQDEEKSFILLEIITSIHLPGTHGVALEGANIDIAVLMSCVKDSLPGIWAKLDDKGGMLGSTDPSAQALRLPTVSLATTAWFMSLFVGTLPIESVLRVWDCLFLEGSRTLFRIALAIFKAGERQILAVSDPMEIFQVVQTIPRGMLDVNGLMEVCFRRRGGFGHVSQELIERRRAERRKAVRAGVEEAGNRDKYRWGEIASILLWKKSPSLLRRDDRSANHEEPAYANRAPTTVASARDVSGILIKRDKDFDLQRRYRQYHGWLHGINVDALTCESKKVAIVLSPNFGGKNGISFEAGIRLR</sequence>
<dbReference type="SMART" id="SM00164">
    <property type="entry name" value="TBC"/>
    <property type="match status" value="1"/>
</dbReference>
<feature type="compositionally biased region" description="Polar residues" evidence="1">
    <location>
        <begin position="153"/>
        <end position="165"/>
    </location>
</feature>
<dbReference type="InterPro" id="IPR035969">
    <property type="entry name" value="Rab-GAP_TBC_sf"/>
</dbReference>
<comment type="caution">
    <text evidence="3">The sequence shown here is derived from an EMBL/GenBank/DDBJ whole genome shotgun (WGS) entry which is preliminary data.</text>
</comment>
<feature type="compositionally biased region" description="Pro residues" evidence="1">
    <location>
        <begin position="118"/>
        <end position="128"/>
    </location>
</feature>
<feature type="compositionally biased region" description="Basic and acidic residues" evidence="1">
    <location>
        <begin position="269"/>
        <end position="279"/>
    </location>
</feature>
<feature type="region of interest" description="Disordered" evidence="1">
    <location>
        <begin position="90"/>
        <end position="212"/>
    </location>
</feature>
<dbReference type="GO" id="GO:0005096">
    <property type="term" value="F:GTPase activator activity"/>
    <property type="evidence" value="ECO:0007669"/>
    <property type="project" value="TreeGrafter"/>
</dbReference>
<feature type="domain" description="Rab-GAP TBC" evidence="2">
    <location>
        <begin position="428"/>
        <end position="660"/>
    </location>
</feature>
<reference evidence="3" key="1">
    <citation type="submission" date="2023-07" db="EMBL/GenBank/DDBJ databases">
        <title>Black Yeasts Isolated from many extreme environments.</title>
        <authorList>
            <person name="Coleine C."/>
            <person name="Stajich J.E."/>
            <person name="Selbmann L."/>
        </authorList>
    </citation>
    <scope>NUCLEOTIDE SEQUENCE</scope>
    <source>
        <strain evidence="3">CCFEE 5485</strain>
    </source>
</reference>
<dbReference type="InterPro" id="IPR050302">
    <property type="entry name" value="Rab_GAP_TBC_domain"/>
</dbReference>
<organism evidence="3 4">
    <name type="scientific">Recurvomyces mirabilis</name>
    <dbReference type="NCBI Taxonomy" id="574656"/>
    <lineage>
        <taxon>Eukaryota</taxon>
        <taxon>Fungi</taxon>
        <taxon>Dikarya</taxon>
        <taxon>Ascomycota</taxon>
        <taxon>Pezizomycotina</taxon>
        <taxon>Dothideomycetes</taxon>
        <taxon>Dothideomycetidae</taxon>
        <taxon>Mycosphaerellales</taxon>
        <taxon>Teratosphaeriaceae</taxon>
        <taxon>Recurvomyces</taxon>
    </lineage>
</organism>
<feature type="compositionally biased region" description="Low complexity" evidence="1">
    <location>
        <begin position="192"/>
        <end position="201"/>
    </location>
</feature>
<feature type="region of interest" description="Disordered" evidence="1">
    <location>
        <begin position="253"/>
        <end position="359"/>
    </location>
</feature>
<proteinExistence type="predicted"/>
<feature type="compositionally biased region" description="Basic and acidic residues" evidence="1">
    <location>
        <begin position="93"/>
        <end position="104"/>
    </location>
</feature>
<dbReference type="SUPFAM" id="SSF47923">
    <property type="entry name" value="Ypt/Rab-GAP domain of gyp1p"/>
    <property type="match status" value="2"/>
</dbReference>
<dbReference type="PANTHER" id="PTHR47219">
    <property type="entry name" value="RAB GTPASE-ACTIVATING PROTEIN 1-LIKE"/>
    <property type="match status" value="1"/>
</dbReference>
<feature type="region of interest" description="Disordered" evidence="1">
    <location>
        <begin position="1"/>
        <end position="58"/>
    </location>
</feature>
<evidence type="ECO:0000313" key="4">
    <source>
        <dbReference type="Proteomes" id="UP001274830"/>
    </source>
</evidence>
<name>A0AAE0WWC1_9PEZI</name>
<evidence type="ECO:0000256" key="1">
    <source>
        <dbReference type="SAM" id="MobiDB-lite"/>
    </source>
</evidence>
<accession>A0AAE0WWC1</accession>